<keyword evidence="2" id="KW-0813">Transport</keyword>
<evidence type="ECO:0000256" key="5">
    <source>
        <dbReference type="ARBA" id="ARBA00023136"/>
    </source>
</evidence>
<comment type="subcellular location">
    <subcellularLocation>
        <location evidence="1">Cell membrane</location>
        <topology evidence="1">Multi-pass membrane protein</topology>
    </subcellularLocation>
</comment>
<keyword evidence="5 6" id="KW-0472">Membrane</keyword>
<dbReference type="InterPro" id="IPR011701">
    <property type="entry name" value="MFS"/>
</dbReference>
<feature type="domain" description="Major facilitator superfamily (MFS) profile" evidence="7">
    <location>
        <begin position="32"/>
        <end position="431"/>
    </location>
</feature>
<dbReference type="GO" id="GO:0022857">
    <property type="term" value="F:transmembrane transporter activity"/>
    <property type="evidence" value="ECO:0007669"/>
    <property type="project" value="InterPro"/>
</dbReference>
<evidence type="ECO:0000256" key="3">
    <source>
        <dbReference type="ARBA" id="ARBA00022692"/>
    </source>
</evidence>
<feature type="transmembrane region" description="Helical" evidence="6">
    <location>
        <begin position="253"/>
        <end position="274"/>
    </location>
</feature>
<evidence type="ECO:0000256" key="2">
    <source>
        <dbReference type="ARBA" id="ARBA00022448"/>
    </source>
</evidence>
<name>U7UGQ7_9FIRM</name>
<organism evidence="8 9">
    <name type="scientific">Megasphaera vaginalis</name>
    <name type="common">ex Srinivasan et al. 2021</name>
    <dbReference type="NCBI Taxonomy" id="1111454"/>
    <lineage>
        <taxon>Bacteria</taxon>
        <taxon>Bacillati</taxon>
        <taxon>Bacillota</taxon>
        <taxon>Negativicutes</taxon>
        <taxon>Veillonellales</taxon>
        <taxon>Veillonellaceae</taxon>
        <taxon>Megasphaera</taxon>
    </lineage>
</organism>
<keyword evidence="3 6" id="KW-0812">Transmembrane</keyword>
<protein>
    <submittedName>
        <fullName evidence="8">Transporter, major facilitator family protein</fullName>
    </submittedName>
</protein>
<reference evidence="8 9" key="1">
    <citation type="submission" date="2013-09" db="EMBL/GenBank/DDBJ databases">
        <authorList>
            <person name="Durkin A.S."/>
            <person name="Haft D.R."/>
            <person name="McCorrison J."/>
            <person name="Torralba M."/>
            <person name="Gillis M."/>
            <person name="Haft D.H."/>
            <person name="Methe B."/>
            <person name="Sutton G."/>
            <person name="Nelson K.E."/>
        </authorList>
    </citation>
    <scope>NUCLEOTIDE SEQUENCE [LARGE SCALE GENOMIC DNA]</scope>
    <source>
        <strain evidence="8 9">BV3C16-1</strain>
    </source>
</reference>
<dbReference type="Pfam" id="PF07690">
    <property type="entry name" value="MFS_1"/>
    <property type="match status" value="1"/>
</dbReference>
<dbReference type="PROSITE" id="PS50850">
    <property type="entry name" value="MFS"/>
    <property type="match status" value="1"/>
</dbReference>
<dbReference type="eggNOG" id="COG2223">
    <property type="taxonomic scope" value="Bacteria"/>
</dbReference>
<feature type="transmembrane region" description="Helical" evidence="6">
    <location>
        <begin position="70"/>
        <end position="89"/>
    </location>
</feature>
<feature type="transmembrane region" description="Helical" evidence="6">
    <location>
        <begin position="340"/>
        <end position="364"/>
    </location>
</feature>
<feature type="transmembrane region" description="Helical" evidence="6">
    <location>
        <begin position="188"/>
        <end position="210"/>
    </location>
</feature>
<feature type="transmembrane region" description="Helical" evidence="6">
    <location>
        <begin position="161"/>
        <end position="182"/>
    </location>
</feature>
<evidence type="ECO:0000313" key="8">
    <source>
        <dbReference type="EMBL" id="ERT58612.1"/>
    </source>
</evidence>
<dbReference type="Proteomes" id="UP000017090">
    <property type="component" value="Unassembled WGS sequence"/>
</dbReference>
<keyword evidence="9" id="KW-1185">Reference proteome</keyword>
<dbReference type="GO" id="GO:0005886">
    <property type="term" value="C:plasma membrane"/>
    <property type="evidence" value="ECO:0007669"/>
    <property type="project" value="UniProtKB-SubCell"/>
</dbReference>
<feature type="transmembrane region" description="Helical" evidence="6">
    <location>
        <begin position="404"/>
        <end position="426"/>
    </location>
</feature>
<evidence type="ECO:0000256" key="6">
    <source>
        <dbReference type="SAM" id="Phobius"/>
    </source>
</evidence>
<dbReference type="InterPro" id="IPR020846">
    <property type="entry name" value="MFS_dom"/>
</dbReference>
<dbReference type="InterPro" id="IPR050327">
    <property type="entry name" value="Proton-linked_MCT"/>
</dbReference>
<feature type="transmembrane region" description="Helical" evidence="6">
    <location>
        <begin position="101"/>
        <end position="120"/>
    </location>
</feature>
<dbReference type="AlphaFoldDB" id="U7UGQ7"/>
<comment type="caution">
    <text evidence="8">The sequence shown here is derived from an EMBL/GenBank/DDBJ whole genome shotgun (WGS) entry which is preliminary data.</text>
</comment>
<feature type="transmembrane region" description="Helical" evidence="6">
    <location>
        <begin position="126"/>
        <end position="149"/>
    </location>
</feature>
<dbReference type="PANTHER" id="PTHR11360:SF317">
    <property type="entry name" value="MAJOR FACILITATOR SUPERFAMILY (MFS) PROFILE DOMAIN-CONTAINING PROTEIN-RELATED"/>
    <property type="match status" value="1"/>
</dbReference>
<feature type="transmembrane region" description="Helical" evidence="6">
    <location>
        <begin position="376"/>
        <end position="398"/>
    </location>
</feature>
<feature type="transmembrane region" description="Helical" evidence="6">
    <location>
        <begin position="31"/>
        <end position="50"/>
    </location>
</feature>
<evidence type="ECO:0000259" key="7">
    <source>
        <dbReference type="PROSITE" id="PS50850"/>
    </source>
</evidence>
<proteinExistence type="predicted"/>
<evidence type="ECO:0000313" key="9">
    <source>
        <dbReference type="Proteomes" id="UP000017090"/>
    </source>
</evidence>
<dbReference type="PANTHER" id="PTHR11360">
    <property type="entry name" value="MONOCARBOXYLATE TRANSPORTER"/>
    <property type="match status" value="1"/>
</dbReference>
<feature type="transmembrane region" description="Helical" evidence="6">
    <location>
        <begin position="286"/>
        <end position="306"/>
    </location>
</feature>
<accession>U7UGQ7</accession>
<sequence>MYTLAGKGRYFLYLFLRFRTREGYCMKRNRWLIALSAMGLHICIGSVYAWSVLTKPIMQSMGFTLKETTWTFSLAILFLGLSAGCLGAFVQKIGPRKSGLLAAFFFCGGMFGTALALHLHSLPLLYLAYGVIGGIGLGTGYITPVSTLVKWFPHNRGFATGLVIMGFGFASMIAGPVMQLLVESFGLVTNFVILGGVYFIVMTASSLYLAPPAAGDIVPRDKVLEESGRKRPVYAAALPQFTVKKAMKTWQLYTIWFLFFTNITCGIALLAVASPMAQEVVHMTPLAAASMVGIIGFMNGAGRIAWATVSDYIGRANTYLLFFALEVAAFYKLSTVTNSFSFQILVLLIITCYGGGFSCMPAYLSDLFGTLELSAIHGRVLTAWGAAGVAGPLLLSWIRETTNSYAVTLQFFSGCLVVVFLVMAYLKYKTRHGIIGTETAWTEQEVKHA</sequence>
<dbReference type="CDD" id="cd17353">
    <property type="entry name" value="MFS_OFA_like"/>
    <property type="match status" value="1"/>
</dbReference>
<evidence type="ECO:0000256" key="4">
    <source>
        <dbReference type="ARBA" id="ARBA00022989"/>
    </source>
</evidence>
<dbReference type="PATRIC" id="fig|1111454.3.peg.1548"/>
<dbReference type="STRING" id="1111454.HMPREF1250_1880"/>
<dbReference type="InterPro" id="IPR036259">
    <property type="entry name" value="MFS_trans_sf"/>
</dbReference>
<keyword evidence="4 6" id="KW-1133">Transmembrane helix</keyword>
<dbReference type="SUPFAM" id="SSF103473">
    <property type="entry name" value="MFS general substrate transporter"/>
    <property type="match status" value="1"/>
</dbReference>
<dbReference type="Gene3D" id="1.20.1250.20">
    <property type="entry name" value="MFS general substrate transporter like domains"/>
    <property type="match status" value="2"/>
</dbReference>
<gene>
    <name evidence="8" type="ORF">HMPREF1250_1880</name>
</gene>
<dbReference type="EMBL" id="AWXA01000041">
    <property type="protein sequence ID" value="ERT58612.1"/>
    <property type="molecule type" value="Genomic_DNA"/>
</dbReference>
<evidence type="ECO:0000256" key="1">
    <source>
        <dbReference type="ARBA" id="ARBA00004651"/>
    </source>
</evidence>